<keyword evidence="6" id="KW-1185">Reference proteome</keyword>
<dbReference type="Gene3D" id="1.25.40.10">
    <property type="entry name" value="Tetratricopeptide repeat domain"/>
    <property type="match status" value="2"/>
</dbReference>
<dbReference type="InterPro" id="IPR019734">
    <property type="entry name" value="TPR_rpt"/>
</dbReference>
<evidence type="ECO:0000256" key="3">
    <source>
        <dbReference type="PROSITE-ProRule" id="PRU00339"/>
    </source>
</evidence>
<gene>
    <name evidence="4" type="ORF">GPM918_LOCUS20977</name>
    <name evidence="5" type="ORF">SRO942_LOCUS20974</name>
</gene>
<evidence type="ECO:0000313" key="4">
    <source>
        <dbReference type="EMBL" id="CAF1146892.1"/>
    </source>
</evidence>
<dbReference type="PANTHER" id="PTHR45641:SF1">
    <property type="entry name" value="AAA+ ATPASE DOMAIN-CONTAINING PROTEIN"/>
    <property type="match status" value="1"/>
</dbReference>
<evidence type="ECO:0000313" key="5">
    <source>
        <dbReference type="EMBL" id="CAF3910454.1"/>
    </source>
</evidence>
<evidence type="ECO:0000256" key="1">
    <source>
        <dbReference type="ARBA" id="ARBA00022737"/>
    </source>
</evidence>
<dbReference type="InterPro" id="IPR011990">
    <property type="entry name" value="TPR-like_helical_dom_sf"/>
</dbReference>
<dbReference type="EMBL" id="CAJNOQ010006768">
    <property type="protein sequence ID" value="CAF1146892.1"/>
    <property type="molecule type" value="Genomic_DNA"/>
</dbReference>
<feature type="repeat" description="TPR" evidence="3">
    <location>
        <begin position="199"/>
        <end position="232"/>
    </location>
</feature>
<organism evidence="4 6">
    <name type="scientific">Didymodactylos carnosus</name>
    <dbReference type="NCBI Taxonomy" id="1234261"/>
    <lineage>
        <taxon>Eukaryota</taxon>
        <taxon>Metazoa</taxon>
        <taxon>Spiralia</taxon>
        <taxon>Gnathifera</taxon>
        <taxon>Rotifera</taxon>
        <taxon>Eurotatoria</taxon>
        <taxon>Bdelloidea</taxon>
        <taxon>Philodinida</taxon>
        <taxon>Philodinidae</taxon>
        <taxon>Didymodactylos</taxon>
    </lineage>
</organism>
<dbReference type="AlphaFoldDB" id="A0A814SGA2"/>
<dbReference type="Proteomes" id="UP000681722">
    <property type="component" value="Unassembled WGS sequence"/>
</dbReference>
<evidence type="ECO:0000256" key="2">
    <source>
        <dbReference type="ARBA" id="ARBA00022803"/>
    </source>
</evidence>
<sequence length="260" mass="29922">MHHLALGYTKQLSVSVCVFGCRWKMIDKHKVLMLADPERIFEKGLETQNYSEALFNHEKALEIYESHSLSAYNHCHEKAVILQGIAYVHLLTENYELALVNYKNALTIGLTAPQIISTSNIIGLLYKNQFKNYSEALSYCEKALEMYENSLTHYTIAEILYNIGTVHHERKDYELAMFNYKKALSIQLTCLPVNHTGIANTYYRIGIVQQVLQNYCEALINYKKALSIKLKYLSSDDTDIADFYISVAITQSNKKIIFEH</sequence>
<proteinExistence type="predicted"/>
<evidence type="ECO:0008006" key="7">
    <source>
        <dbReference type="Google" id="ProtNLM"/>
    </source>
</evidence>
<comment type="caution">
    <text evidence="4">The sequence shown here is derived from an EMBL/GenBank/DDBJ whole genome shotgun (WGS) entry which is preliminary data.</text>
</comment>
<dbReference type="Pfam" id="PF13424">
    <property type="entry name" value="TPR_12"/>
    <property type="match status" value="1"/>
</dbReference>
<dbReference type="EMBL" id="CAJOBC010006768">
    <property type="protein sequence ID" value="CAF3910454.1"/>
    <property type="molecule type" value="Genomic_DNA"/>
</dbReference>
<accession>A0A814SGA2</accession>
<keyword evidence="2 3" id="KW-0802">TPR repeat</keyword>
<evidence type="ECO:0000313" key="6">
    <source>
        <dbReference type="Proteomes" id="UP000663829"/>
    </source>
</evidence>
<dbReference type="PANTHER" id="PTHR45641">
    <property type="entry name" value="TETRATRICOPEPTIDE REPEAT PROTEIN (AFU_ORTHOLOGUE AFUA_6G03870)"/>
    <property type="match status" value="1"/>
</dbReference>
<reference evidence="4" key="1">
    <citation type="submission" date="2021-02" db="EMBL/GenBank/DDBJ databases">
        <authorList>
            <person name="Nowell W R."/>
        </authorList>
    </citation>
    <scope>NUCLEOTIDE SEQUENCE</scope>
</reference>
<dbReference type="SMART" id="SM00028">
    <property type="entry name" value="TPR"/>
    <property type="match status" value="4"/>
</dbReference>
<dbReference type="SUPFAM" id="SSF81901">
    <property type="entry name" value="HCP-like"/>
    <property type="match status" value="1"/>
</dbReference>
<keyword evidence="1" id="KW-0677">Repeat</keyword>
<feature type="repeat" description="TPR" evidence="3">
    <location>
        <begin position="157"/>
        <end position="190"/>
    </location>
</feature>
<dbReference type="OrthoDB" id="5986190at2759"/>
<name>A0A814SGA2_9BILA</name>
<dbReference type="Proteomes" id="UP000663829">
    <property type="component" value="Unassembled WGS sequence"/>
</dbReference>
<protein>
    <recommendedName>
        <fullName evidence="7">Tetratricopeptide repeat protein</fullName>
    </recommendedName>
</protein>
<dbReference type="PROSITE" id="PS50005">
    <property type="entry name" value="TPR"/>
    <property type="match status" value="2"/>
</dbReference>